<sequence length="200" mass="23648">MLDLSRYRVFILCEDQEHNYFVRTFFKSLGIGDRKFDTYPLVDGARSAEGHVRERLPEALDKIRKNRENVFLVLVSDADKNDPNLSDRVKQWNEELHSRGLPKICKEDRVLCLVPKRNIETWFAWIDGEEAVDEIKDYKQRYKKAKAGHYGKRFFEKYTECRSRDARCDDAPQSVRDACTEFGRFCDSLDKHERQRKSSA</sequence>
<dbReference type="EMBL" id="FP929056">
    <property type="protein sequence ID" value="CBL27983.1"/>
    <property type="molecule type" value="Genomic_DNA"/>
</dbReference>
<reference evidence="2" key="1">
    <citation type="submission" date="2010-03" db="EMBL/GenBank/DDBJ databases">
        <title>The genome sequence of Synergistetes sp. SGP1.</title>
        <authorList>
            <consortium name="metaHIT consortium -- http://www.metahit.eu/"/>
            <person name="Pajon A."/>
            <person name="Turner K."/>
            <person name="Parkhill J."/>
            <person name="Wade W."/>
            <person name="Vartoukian S."/>
        </authorList>
    </citation>
    <scope>NUCLEOTIDE SEQUENCE [LARGE SCALE GENOMIC DNA]</scope>
    <source>
        <strain evidence="2">SGP1</strain>
    </source>
</reference>
<evidence type="ECO:0000313" key="2">
    <source>
        <dbReference type="Proteomes" id="UP000008957"/>
    </source>
</evidence>
<organism evidence="1 2">
    <name type="scientific">Fretibacterium fastidiosum</name>
    <dbReference type="NCBI Taxonomy" id="651822"/>
    <lineage>
        <taxon>Bacteria</taxon>
        <taxon>Thermotogati</taxon>
        <taxon>Synergistota</taxon>
        <taxon>Synergistia</taxon>
        <taxon>Synergistales</taxon>
        <taxon>Aminobacteriaceae</taxon>
        <taxon>Fretibacterium</taxon>
    </lineage>
</organism>
<gene>
    <name evidence="1" type="ORF">SY1_05990</name>
</gene>
<dbReference type="RefSeq" id="WP_015556130.1">
    <property type="nucleotide sequence ID" value="NC_021038.1"/>
</dbReference>
<dbReference type="Proteomes" id="UP000008957">
    <property type="component" value="Chromosome"/>
</dbReference>
<evidence type="ECO:0000313" key="1">
    <source>
        <dbReference type="EMBL" id="CBL27983.1"/>
    </source>
</evidence>
<name>A0AB94IW55_9BACT</name>
<dbReference type="KEGG" id="sbr:SY1_05990"/>
<reference evidence="1 2" key="2">
    <citation type="submission" date="2010-03" db="EMBL/GenBank/DDBJ databases">
        <authorList>
            <person name="Pajon A."/>
        </authorList>
    </citation>
    <scope>NUCLEOTIDE SEQUENCE [LARGE SCALE GENOMIC DNA]</scope>
    <source>
        <strain evidence="1 2">SGP1</strain>
    </source>
</reference>
<accession>A0AB94IW55</accession>
<dbReference type="AlphaFoldDB" id="A0AB94IW55"/>
<proteinExistence type="predicted"/>
<keyword evidence="2" id="KW-1185">Reference proteome</keyword>
<evidence type="ECO:0008006" key="3">
    <source>
        <dbReference type="Google" id="ProtNLM"/>
    </source>
</evidence>
<protein>
    <recommendedName>
        <fullName evidence="3">DUF4276 family protein</fullName>
    </recommendedName>
</protein>